<dbReference type="GO" id="GO:0005524">
    <property type="term" value="F:ATP binding"/>
    <property type="evidence" value="ECO:0007669"/>
    <property type="project" value="UniProtKB-KW"/>
</dbReference>
<dbReference type="InterPro" id="IPR002197">
    <property type="entry name" value="HTH_Fis"/>
</dbReference>
<dbReference type="InterPro" id="IPR002078">
    <property type="entry name" value="Sigma_54_int"/>
</dbReference>
<dbReference type="Pfam" id="PF25601">
    <property type="entry name" value="AAA_lid_14"/>
    <property type="match status" value="1"/>
</dbReference>
<comment type="caution">
    <text evidence="8">The sequence shown here is derived from an EMBL/GenBank/DDBJ whole genome shotgun (WGS) entry which is preliminary data.</text>
</comment>
<evidence type="ECO:0000256" key="3">
    <source>
        <dbReference type="ARBA" id="ARBA00023015"/>
    </source>
</evidence>
<dbReference type="CDD" id="cd00009">
    <property type="entry name" value="AAA"/>
    <property type="match status" value="1"/>
</dbReference>
<dbReference type="AlphaFoldDB" id="A0A370DGK2"/>
<dbReference type="PROSITE" id="PS50110">
    <property type="entry name" value="RESPONSE_REGULATORY"/>
    <property type="match status" value="1"/>
</dbReference>
<dbReference type="SMART" id="SM00448">
    <property type="entry name" value="REC"/>
    <property type="match status" value="1"/>
</dbReference>
<dbReference type="SUPFAM" id="SSF52540">
    <property type="entry name" value="P-loop containing nucleoside triphosphate hydrolases"/>
    <property type="match status" value="1"/>
</dbReference>
<dbReference type="Gene3D" id="3.40.50.300">
    <property type="entry name" value="P-loop containing nucleotide triphosphate hydrolases"/>
    <property type="match status" value="1"/>
</dbReference>
<evidence type="ECO:0000256" key="1">
    <source>
        <dbReference type="ARBA" id="ARBA00022741"/>
    </source>
</evidence>
<dbReference type="Pfam" id="PF00158">
    <property type="entry name" value="Sigma54_activat"/>
    <property type="match status" value="1"/>
</dbReference>
<evidence type="ECO:0000256" key="4">
    <source>
        <dbReference type="ARBA" id="ARBA00023163"/>
    </source>
</evidence>
<feature type="modified residue" description="4-aspartylphosphate" evidence="5">
    <location>
        <position position="53"/>
    </location>
</feature>
<accession>A0A370DGK2</accession>
<dbReference type="PROSITE" id="PS50045">
    <property type="entry name" value="SIGMA54_INTERACT_4"/>
    <property type="match status" value="1"/>
</dbReference>
<dbReference type="GO" id="GO:0006355">
    <property type="term" value="P:regulation of DNA-templated transcription"/>
    <property type="evidence" value="ECO:0007669"/>
    <property type="project" value="InterPro"/>
</dbReference>
<dbReference type="InterPro" id="IPR009057">
    <property type="entry name" value="Homeodomain-like_sf"/>
</dbReference>
<dbReference type="Pfam" id="PF00072">
    <property type="entry name" value="Response_reg"/>
    <property type="match status" value="1"/>
</dbReference>
<dbReference type="PANTHER" id="PTHR32071">
    <property type="entry name" value="TRANSCRIPTIONAL REGULATORY PROTEIN"/>
    <property type="match status" value="1"/>
</dbReference>
<keyword evidence="1" id="KW-0547">Nucleotide-binding</keyword>
<dbReference type="InterPro" id="IPR058031">
    <property type="entry name" value="AAA_lid_NorR"/>
</dbReference>
<dbReference type="SUPFAM" id="SSF52172">
    <property type="entry name" value="CheY-like"/>
    <property type="match status" value="1"/>
</dbReference>
<dbReference type="Pfam" id="PF02954">
    <property type="entry name" value="HTH_8"/>
    <property type="match status" value="1"/>
</dbReference>
<evidence type="ECO:0000259" key="6">
    <source>
        <dbReference type="PROSITE" id="PS50045"/>
    </source>
</evidence>
<dbReference type="Gene3D" id="1.10.10.60">
    <property type="entry name" value="Homeodomain-like"/>
    <property type="match status" value="1"/>
</dbReference>
<dbReference type="FunFam" id="3.40.50.300:FF:000006">
    <property type="entry name" value="DNA-binding transcriptional regulator NtrC"/>
    <property type="match status" value="1"/>
</dbReference>
<feature type="domain" description="Sigma-54 factor interaction" evidence="6">
    <location>
        <begin position="137"/>
        <end position="366"/>
    </location>
</feature>
<evidence type="ECO:0000313" key="9">
    <source>
        <dbReference type="Proteomes" id="UP000254266"/>
    </source>
</evidence>
<keyword evidence="2" id="KW-0067">ATP-binding</keyword>
<protein>
    <submittedName>
        <fullName evidence="8">Sigma-54-dependent Fis family transcriptional regulator</fullName>
    </submittedName>
</protein>
<dbReference type="SMART" id="SM00382">
    <property type="entry name" value="AAA"/>
    <property type="match status" value="1"/>
</dbReference>
<dbReference type="InterPro" id="IPR027417">
    <property type="entry name" value="P-loop_NTPase"/>
</dbReference>
<name>A0A370DGK2_9GAMM</name>
<dbReference type="InterPro" id="IPR011006">
    <property type="entry name" value="CheY-like_superfamily"/>
</dbReference>
<evidence type="ECO:0000259" key="7">
    <source>
        <dbReference type="PROSITE" id="PS50110"/>
    </source>
</evidence>
<keyword evidence="4" id="KW-0804">Transcription</keyword>
<dbReference type="PRINTS" id="PR01590">
    <property type="entry name" value="HTHFIS"/>
</dbReference>
<gene>
    <name evidence="8" type="ORF">DIZ80_07945</name>
</gene>
<sequence length="436" mass="48936">MKKLVYFVDDDHIANKLFLRVSEKISINCEVFTSAIDCIERLKNKLPDIVLTDLNMPQTDGFELINIIHDKWPNLPVIAVTGQSSVDRAVKAMRTGACDFIKKPYEIDELRSTIERNIIYSEIAKNKSDSVNTNYNMIGDSPEIHRVFKMIDKLSNIDCSVVISGESGTGKELAAKAIHTCGIRSDAPFIAIDCGALPDNLLESELFGHKKGSFTGATSDRTGLFEAADQGTIFLDEIGNISDSMQIKLLRVCQENVVTPVGSNKSIPINARILCASNRNLSKMVSDGEFRHDLYHRISIITLPMPSLIERKSDIPLLIDFFVNKFTKKYDLPTRTFTKSWIKKLQNSPWIGNIRELNNYIERCIILAEGDTLDGTPPPDSDQLNSLRQDNFVSLKKIEQEHIQHVLKGVNGNQIKAAKILGISRSTLWRKLNDKT</sequence>
<feature type="domain" description="Response regulatory" evidence="7">
    <location>
        <begin position="4"/>
        <end position="118"/>
    </location>
</feature>
<dbReference type="Proteomes" id="UP000254266">
    <property type="component" value="Unassembled WGS sequence"/>
</dbReference>
<dbReference type="InterPro" id="IPR001789">
    <property type="entry name" value="Sig_transdc_resp-reg_receiver"/>
</dbReference>
<evidence type="ECO:0000313" key="8">
    <source>
        <dbReference type="EMBL" id="RDH84055.1"/>
    </source>
</evidence>
<proteinExistence type="predicted"/>
<evidence type="ECO:0000256" key="5">
    <source>
        <dbReference type="PROSITE-ProRule" id="PRU00169"/>
    </source>
</evidence>
<keyword evidence="3" id="KW-0805">Transcription regulation</keyword>
<dbReference type="GO" id="GO:0000160">
    <property type="term" value="P:phosphorelay signal transduction system"/>
    <property type="evidence" value="ECO:0007669"/>
    <property type="project" value="InterPro"/>
</dbReference>
<reference evidence="8 9" key="1">
    <citation type="journal article" date="2018" name="ISME J.">
        <title>Endosymbiont genomes yield clues of tubeworm success.</title>
        <authorList>
            <person name="Li Y."/>
            <person name="Liles M.R."/>
            <person name="Halanych K.M."/>
        </authorList>
    </citation>
    <scope>NUCLEOTIDE SEQUENCE [LARGE SCALE GENOMIC DNA]</scope>
    <source>
        <strain evidence="8">A1464</strain>
    </source>
</reference>
<evidence type="ECO:0000256" key="2">
    <source>
        <dbReference type="ARBA" id="ARBA00022840"/>
    </source>
</evidence>
<organism evidence="8 9">
    <name type="scientific">endosymbiont of Galathealinum brachiosum</name>
    <dbReference type="NCBI Taxonomy" id="2200906"/>
    <lineage>
        <taxon>Bacteria</taxon>
        <taxon>Pseudomonadati</taxon>
        <taxon>Pseudomonadota</taxon>
        <taxon>Gammaproteobacteria</taxon>
        <taxon>sulfur-oxidizing symbionts</taxon>
    </lineage>
</organism>
<keyword evidence="9" id="KW-1185">Reference proteome</keyword>
<dbReference type="GO" id="GO:0043565">
    <property type="term" value="F:sequence-specific DNA binding"/>
    <property type="evidence" value="ECO:0007669"/>
    <property type="project" value="InterPro"/>
</dbReference>
<dbReference type="Gene3D" id="1.10.8.60">
    <property type="match status" value="1"/>
</dbReference>
<dbReference type="SUPFAM" id="SSF46689">
    <property type="entry name" value="Homeodomain-like"/>
    <property type="match status" value="1"/>
</dbReference>
<keyword evidence="5" id="KW-0597">Phosphoprotein</keyword>
<dbReference type="EMBL" id="QFXC01000008">
    <property type="protein sequence ID" value="RDH84055.1"/>
    <property type="molecule type" value="Genomic_DNA"/>
</dbReference>
<dbReference type="Gene3D" id="3.40.50.2300">
    <property type="match status" value="1"/>
</dbReference>
<dbReference type="InterPro" id="IPR003593">
    <property type="entry name" value="AAA+_ATPase"/>
</dbReference>